<dbReference type="eggNOG" id="COG0438">
    <property type="taxonomic scope" value="Bacteria"/>
</dbReference>
<gene>
    <name evidence="1" type="ORF">Cenrod_0485</name>
</gene>
<dbReference type="RefSeq" id="WP_022771420.1">
    <property type="nucleotide sequence ID" value="NC_022576.1"/>
</dbReference>
<dbReference type="STRING" id="946483.Cenrod_0485"/>
<name>U5N8T5_9BURK</name>
<evidence type="ECO:0000313" key="1">
    <source>
        <dbReference type="EMBL" id="AGX86599.1"/>
    </source>
</evidence>
<dbReference type="Gene3D" id="3.40.50.2000">
    <property type="entry name" value="Glycogen Phosphorylase B"/>
    <property type="match status" value="1"/>
</dbReference>
<dbReference type="EMBL" id="CP004885">
    <property type="protein sequence ID" value="AGX86599.1"/>
    <property type="molecule type" value="Genomic_DNA"/>
</dbReference>
<dbReference type="PATRIC" id="fig|946483.4.peg.485"/>
<dbReference type="eggNOG" id="COG1898">
    <property type="taxonomic scope" value="Bacteria"/>
</dbReference>
<protein>
    <submittedName>
        <fullName evidence="1">Colanic acid biosynthesis glycosyl-transferase</fullName>
    </submittedName>
</protein>
<dbReference type="KEGG" id="cbx:Cenrod_0485"/>
<dbReference type="Proteomes" id="UP000017184">
    <property type="component" value="Chromosome"/>
</dbReference>
<keyword evidence="2" id="KW-1185">Reference proteome</keyword>
<evidence type="ECO:0000313" key="2">
    <source>
        <dbReference type="Proteomes" id="UP000017184"/>
    </source>
</evidence>
<dbReference type="SUPFAM" id="SSF53756">
    <property type="entry name" value="UDP-Glycosyltransferase/glycogen phosphorylase"/>
    <property type="match status" value="1"/>
</dbReference>
<dbReference type="HOGENOM" id="CLU_1746318_0_0_4"/>
<dbReference type="AlphaFoldDB" id="U5N8T5"/>
<sequence>MRIALIADTFPPLRTSGAVQLRDLSREFVRQGHALTVLLPTPGLETLWRIDDYEGAEVLRLRASPLSAQRWDGVVWYSPSIFHGPLAGALKCYAQIHTKCDFLYQQPSPDCGQFSCFTAHPGMTRGGHYHHTNSVGSYAWFIKKPYHRW</sequence>
<reference evidence="1 2" key="1">
    <citation type="journal article" date="2013" name="Genome Biol.">
        <title>Genomic analysis reveals key aspects of prokaryotic symbiosis in the phototrophic consortium "Chlorochromatium aggregatum".</title>
        <authorList>
            <person name="Liu Z."/>
            <person name="Muller J."/>
            <person name="Li T."/>
            <person name="Alvey R.M."/>
            <person name="Vogl K."/>
            <person name="Frigaard N.U."/>
            <person name="Rockwell N.C."/>
            <person name="Boyd E.S."/>
            <person name="Tomsho L.P."/>
            <person name="Schuster S.C."/>
            <person name="Henke P."/>
            <person name="Rohde M."/>
            <person name="Overmann J."/>
            <person name="Bryant D.A."/>
        </authorList>
    </citation>
    <scope>NUCLEOTIDE SEQUENCE [LARGE SCALE GENOMIC DNA]</scope>
    <source>
        <strain evidence="1">CR</strain>
    </source>
</reference>
<proteinExistence type="predicted"/>
<keyword evidence="1" id="KW-0808">Transferase</keyword>
<dbReference type="GO" id="GO:0016740">
    <property type="term" value="F:transferase activity"/>
    <property type="evidence" value="ECO:0007669"/>
    <property type="project" value="UniProtKB-KW"/>
</dbReference>
<organism evidence="1 2">
    <name type="scientific">Candidatus Symbiobacter mobilis CR</name>
    <dbReference type="NCBI Taxonomy" id="946483"/>
    <lineage>
        <taxon>Bacteria</taxon>
        <taxon>Pseudomonadati</taxon>
        <taxon>Pseudomonadota</taxon>
        <taxon>Betaproteobacteria</taxon>
        <taxon>Burkholderiales</taxon>
        <taxon>Comamonadaceae</taxon>
    </lineage>
</organism>
<accession>U5N8T5</accession>